<name>A0A560BLN7_AZOBR</name>
<keyword evidence="1" id="KW-0472">Membrane</keyword>
<feature type="domain" description="TniQ" evidence="2">
    <location>
        <begin position="24"/>
        <end position="146"/>
    </location>
</feature>
<dbReference type="Pfam" id="PF06527">
    <property type="entry name" value="TniQ"/>
    <property type="match status" value="1"/>
</dbReference>
<dbReference type="Proteomes" id="UP000318529">
    <property type="component" value="Unassembled WGS sequence"/>
</dbReference>
<reference evidence="3 4" key="1">
    <citation type="submission" date="2019-06" db="EMBL/GenBank/DDBJ databases">
        <title>Genomic Encyclopedia of Type Strains, Phase IV (KMG-V): Genome sequencing to study the core and pangenomes of soil and plant-associated prokaryotes.</title>
        <authorList>
            <person name="Whitman W."/>
        </authorList>
    </citation>
    <scope>NUCLEOTIDE SEQUENCE [LARGE SCALE GENOMIC DNA]</scope>
    <source>
        <strain evidence="3 4">BR 11650</strain>
    </source>
</reference>
<comment type="caution">
    <text evidence="3">The sequence shown here is derived from an EMBL/GenBank/DDBJ whole genome shotgun (WGS) entry which is preliminary data.</text>
</comment>
<evidence type="ECO:0000259" key="2">
    <source>
        <dbReference type="Pfam" id="PF06527"/>
    </source>
</evidence>
<gene>
    <name evidence="3" type="ORF">FBZ83_1333</name>
</gene>
<organism evidence="3 4">
    <name type="scientific">Azospirillum brasilense</name>
    <dbReference type="NCBI Taxonomy" id="192"/>
    <lineage>
        <taxon>Bacteria</taxon>
        <taxon>Pseudomonadati</taxon>
        <taxon>Pseudomonadota</taxon>
        <taxon>Alphaproteobacteria</taxon>
        <taxon>Rhodospirillales</taxon>
        <taxon>Azospirillaceae</taxon>
        <taxon>Azospirillum</taxon>
    </lineage>
</organism>
<evidence type="ECO:0000313" key="4">
    <source>
        <dbReference type="Proteomes" id="UP000318529"/>
    </source>
</evidence>
<keyword evidence="1" id="KW-0812">Transmembrane</keyword>
<proteinExistence type="predicted"/>
<evidence type="ECO:0000313" key="3">
    <source>
        <dbReference type="EMBL" id="TWA73512.1"/>
    </source>
</evidence>
<evidence type="ECO:0000256" key="1">
    <source>
        <dbReference type="SAM" id="Phobius"/>
    </source>
</evidence>
<accession>A0A560BLN7</accession>
<feature type="transmembrane region" description="Helical" evidence="1">
    <location>
        <begin position="252"/>
        <end position="275"/>
    </location>
</feature>
<dbReference type="AlphaFoldDB" id="A0A560BLN7"/>
<dbReference type="EMBL" id="VITH01000033">
    <property type="protein sequence ID" value="TWA73512.1"/>
    <property type="molecule type" value="Genomic_DNA"/>
</dbReference>
<protein>
    <submittedName>
        <fullName evidence="3">TniQ protein</fullName>
    </submittedName>
</protein>
<sequence>MKGNEKIKVRADPQVHHGRLVLRGSPSRGESLLNFCERISFENGYESPFWLLDKPSGSIDEFFEDRNIKRIAYVSGCSHEDLVMRSYKTYNADGVSVHFFDKIIYGEYIKYEIPKICTICLMVGLTPCAAWDISLWVACPIHEVGLIERCPSCGVRLTCLRKEPCRCVCGFDLRCCVGGAADISEIYCAQHLAALIDWHVEEFIRPEFSRSIMRLELNGFLRLVTELMYVPVRQSRSSGEVYFEFIPLFRSYNLGIMFIAPILFGWPSVFYAHILDINDMIIQGRGSSQFFMSISYMEKMRGLSILVDGSDYEWRKRFPTYMSGDWLAELEERCARND</sequence>
<dbReference type="InterPro" id="IPR009492">
    <property type="entry name" value="TniQ"/>
</dbReference>
<keyword evidence="1" id="KW-1133">Transmembrane helix</keyword>
<dbReference type="RefSeq" id="WP_186466246.1">
    <property type="nucleotide sequence ID" value="NZ_VITH01000033.1"/>
</dbReference>